<dbReference type="SUPFAM" id="SSF53850">
    <property type="entry name" value="Periplasmic binding protein-like II"/>
    <property type="match status" value="1"/>
</dbReference>
<reference evidence="4 5" key="1">
    <citation type="submission" date="2023-08" db="EMBL/GenBank/DDBJ databases">
        <authorList>
            <person name="Roldan D.M."/>
            <person name="Menes R.J."/>
        </authorList>
    </citation>
    <scope>NUCLEOTIDE SEQUENCE [LARGE SCALE GENOMIC DNA]</scope>
    <source>
        <strain evidence="4 5">CCM 2812</strain>
    </source>
</reference>
<dbReference type="InterPro" id="IPR017797">
    <property type="entry name" value="Phosphnate-bd"/>
</dbReference>
<dbReference type="Proteomes" id="UP001235760">
    <property type="component" value="Unassembled WGS sequence"/>
</dbReference>
<comment type="similarity">
    <text evidence="1">Belongs to the phosphate/phosphite/phosphonate binding protein family.</text>
</comment>
<protein>
    <submittedName>
        <fullName evidence="4">Phosphonate ABC transporter substrate-binding protein</fullName>
    </submittedName>
</protein>
<evidence type="ECO:0000256" key="2">
    <source>
        <dbReference type="ARBA" id="ARBA00022729"/>
    </source>
</evidence>
<proteinExistence type="inferred from homology"/>
<dbReference type="PANTHER" id="PTHR35841">
    <property type="entry name" value="PHOSPHONATES-BINDING PERIPLASMIC PROTEIN"/>
    <property type="match status" value="1"/>
</dbReference>
<dbReference type="Gene3D" id="1.20.58.90">
    <property type="match status" value="1"/>
</dbReference>
<dbReference type="Pfam" id="PF12974">
    <property type="entry name" value="Phosphonate-bd"/>
    <property type="match status" value="1"/>
</dbReference>
<evidence type="ECO:0000313" key="5">
    <source>
        <dbReference type="Proteomes" id="UP001235760"/>
    </source>
</evidence>
<dbReference type="NCBIfam" id="TIGR03431">
    <property type="entry name" value="PhnD"/>
    <property type="match status" value="1"/>
</dbReference>
<dbReference type="Gene3D" id="3.40.190.10">
    <property type="entry name" value="Periplasmic binding protein-like II"/>
    <property type="match status" value="2"/>
</dbReference>
<feature type="chain" id="PRO_5047414047" evidence="3">
    <location>
        <begin position="27"/>
        <end position="328"/>
    </location>
</feature>
<dbReference type="NCBIfam" id="TIGR01098">
    <property type="entry name" value="3A0109s03R"/>
    <property type="match status" value="1"/>
</dbReference>
<organism evidence="4 5">
    <name type="scientific">Leptothrix discophora</name>
    <dbReference type="NCBI Taxonomy" id="89"/>
    <lineage>
        <taxon>Bacteria</taxon>
        <taxon>Pseudomonadati</taxon>
        <taxon>Pseudomonadota</taxon>
        <taxon>Betaproteobacteria</taxon>
        <taxon>Burkholderiales</taxon>
        <taxon>Sphaerotilaceae</taxon>
        <taxon>Leptothrix</taxon>
    </lineage>
</organism>
<dbReference type="EMBL" id="JAUZEE010000009">
    <property type="protein sequence ID" value="MDP4302096.1"/>
    <property type="molecule type" value="Genomic_DNA"/>
</dbReference>
<comment type="caution">
    <text evidence="4">The sequence shown here is derived from an EMBL/GenBank/DDBJ whole genome shotgun (WGS) entry which is preliminary data.</text>
</comment>
<dbReference type="InterPro" id="IPR005770">
    <property type="entry name" value="PhnD"/>
</dbReference>
<keyword evidence="5" id="KW-1185">Reference proteome</keyword>
<evidence type="ECO:0000256" key="1">
    <source>
        <dbReference type="ARBA" id="ARBA00007162"/>
    </source>
</evidence>
<accession>A0ABT9G6R5</accession>
<dbReference type="RefSeq" id="WP_305750638.1">
    <property type="nucleotide sequence ID" value="NZ_JAUZEE010000009.1"/>
</dbReference>
<keyword evidence="2 3" id="KW-0732">Signal</keyword>
<sequence length="328" mass="36106">MNRRNTLAQILAVTAAALALPIAAQAQQARELNFGIISTESSANLKSTWLPVLEDLEKATGLKVKAYFAPDYAGVIEAMRFNKVQVGWFGNKSAMEAVDRAQGEVFARMVQPDGGTGYWSQMIVHKDSPLNNLQDVLKARQTLNFGLGDPNSTSGSLVPGYYAFQLNGVDPTRDFKRTVRANHETNILTVVNRQLDAAVVASDAMERMKLKMPEKHADLRVVWTSPLIPSDPLVMRGDVDPAVKKQLRDFFVGYGKDAREKAILAQLTVSGFQASDNSQLLPIRQLELVRERNKVEADTALAADEKAKKLKDIDARLAELGRQTASAR</sequence>
<dbReference type="PANTHER" id="PTHR35841:SF1">
    <property type="entry name" value="PHOSPHONATES-BINDING PERIPLASMIC PROTEIN"/>
    <property type="match status" value="1"/>
</dbReference>
<evidence type="ECO:0000313" key="4">
    <source>
        <dbReference type="EMBL" id="MDP4302096.1"/>
    </source>
</evidence>
<name>A0ABT9G6R5_LEPDI</name>
<gene>
    <name evidence="4" type="primary">phnD</name>
    <name evidence="4" type="ORF">Q8X39_15775</name>
</gene>
<evidence type="ECO:0000256" key="3">
    <source>
        <dbReference type="SAM" id="SignalP"/>
    </source>
</evidence>
<feature type="signal peptide" evidence="3">
    <location>
        <begin position="1"/>
        <end position="26"/>
    </location>
</feature>